<dbReference type="PROSITE" id="PS50943">
    <property type="entry name" value="HTH_CROC1"/>
    <property type="match status" value="1"/>
</dbReference>
<dbReference type="RefSeq" id="WP_104480497.1">
    <property type="nucleotide sequence ID" value="NZ_CP154825.1"/>
</dbReference>
<dbReference type="EMBL" id="PTIX01000010">
    <property type="protein sequence ID" value="PPK66541.1"/>
    <property type="molecule type" value="Genomic_DNA"/>
</dbReference>
<name>A0A2S6GN34_9PSEU</name>
<dbReference type="Pfam" id="PF13560">
    <property type="entry name" value="HTH_31"/>
    <property type="match status" value="1"/>
</dbReference>
<proteinExistence type="predicted"/>
<dbReference type="GO" id="GO:0003677">
    <property type="term" value="F:DNA binding"/>
    <property type="evidence" value="ECO:0007669"/>
    <property type="project" value="InterPro"/>
</dbReference>
<dbReference type="OrthoDB" id="3697769at2"/>
<evidence type="ECO:0000259" key="1">
    <source>
        <dbReference type="PROSITE" id="PS50943"/>
    </source>
</evidence>
<dbReference type="InterPro" id="IPR010982">
    <property type="entry name" value="Lambda_DNA-bd_dom_sf"/>
</dbReference>
<sequence>MARTPRAVALGRALRQEREARGFSLREFAGMISRDEPTLSRWETGDRVPSAEQLGRVLGTLGVAEERFSGIMMLVRDAKAPSWVAFDETERQWQRRAYVDFEQEAAAITLISLLRIPDLLQTPTTIAAAQRARGVAERMIPEQVEAVVGRRERLTVGHEAPAVTAFIGDSAVRQSFGEPRAALAQLGHLVDMARRPNVSLRIVPSGFDAHPDLHAESTLLDCRQLRIVVTGCLPSPVWVHRPEHVRSYRGLADDLTAAALSEVDSIGFISHLAHWHRSRIGPLVPVRE</sequence>
<comment type="caution">
    <text evidence="2">The sequence shown here is derived from an EMBL/GenBank/DDBJ whole genome shotgun (WGS) entry which is preliminary data.</text>
</comment>
<feature type="domain" description="HTH cro/C1-type" evidence="1">
    <location>
        <begin position="14"/>
        <end position="68"/>
    </location>
</feature>
<reference evidence="2 3" key="1">
    <citation type="submission" date="2018-02" db="EMBL/GenBank/DDBJ databases">
        <title>Genomic Encyclopedia of Archaeal and Bacterial Type Strains, Phase II (KMG-II): from individual species to whole genera.</title>
        <authorList>
            <person name="Goeker M."/>
        </authorList>
    </citation>
    <scope>NUCLEOTIDE SEQUENCE [LARGE SCALE GENOMIC DNA]</scope>
    <source>
        <strain evidence="2 3">YU 961-1</strain>
    </source>
</reference>
<dbReference type="InterPro" id="IPR001387">
    <property type="entry name" value="Cro/C1-type_HTH"/>
</dbReference>
<dbReference type="Gene3D" id="1.10.260.40">
    <property type="entry name" value="lambda repressor-like DNA-binding domains"/>
    <property type="match status" value="1"/>
</dbReference>
<dbReference type="AlphaFoldDB" id="A0A2S6GN34"/>
<dbReference type="CDD" id="cd00093">
    <property type="entry name" value="HTH_XRE"/>
    <property type="match status" value="1"/>
</dbReference>
<accession>A0A2S6GN34</accession>
<evidence type="ECO:0000313" key="2">
    <source>
        <dbReference type="EMBL" id="PPK66541.1"/>
    </source>
</evidence>
<dbReference type="SMART" id="SM00530">
    <property type="entry name" value="HTH_XRE"/>
    <property type="match status" value="1"/>
</dbReference>
<evidence type="ECO:0000313" key="3">
    <source>
        <dbReference type="Proteomes" id="UP000239203"/>
    </source>
</evidence>
<organism evidence="2 3">
    <name type="scientific">Actinokineospora auranticolor</name>
    <dbReference type="NCBI Taxonomy" id="155976"/>
    <lineage>
        <taxon>Bacteria</taxon>
        <taxon>Bacillati</taxon>
        <taxon>Actinomycetota</taxon>
        <taxon>Actinomycetes</taxon>
        <taxon>Pseudonocardiales</taxon>
        <taxon>Pseudonocardiaceae</taxon>
        <taxon>Actinokineospora</taxon>
    </lineage>
</organism>
<keyword evidence="3" id="KW-1185">Reference proteome</keyword>
<protein>
    <submittedName>
        <fullName evidence="2">Transcriptional regulator with XRE-family HTH domain</fullName>
    </submittedName>
</protein>
<dbReference type="SUPFAM" id="SSF47413">
    <property type="entry name" value="lambda repressor-like DNA-binding domains"/>
    <property type="match status" value="1"/>
</dbReference>
<dbReference type="InterPro" id="IPR043917">
    <property type="entry name" value="DUF5753"/>
</dbReference>
<gene>
    <name evidence="2" type="ORF">CLV40_110245</name>
</gene>
<dbReference type="Proteomes" id="UP000239203">
    <property type="component" value="Unassembled WGS sequence"/>
</dbReference>
<dbReference type="Pfam" id="PF19054">
    <property type="entry name" value="DUF5753"/>
    <property type="match status" value="1"/>
</dbReference>